<dbReference type="EMBL" id="NMUH01003200">
    <property type="protein sequence ID" value="MQM04354.1"/>
    <property type="molecule type" value="Genomic_DNA"/>
</dbReference>
<evidence type="ECO:0000256" key="1">
    <source>
        <dbReference type="SAM" id="MobiDB-lite"/>
    </source>
</evidence>
<dbReference type="Proteomes" id="UP000652761">
    <property type="component" value="Unassembled WGS sequence"/>
</dbReference>
<dbReference type="AlphaFoldDB" id="A0A843WJX9"/>
<feature type="region of interest" description="Disordered" evidence="1">
    <location>
        <begin position="1"/>
        <end position="34"/>
    </location>
</feature>
<accession>A0A843WJX9</accession>
<protein>
    <submittedName>
        <fullName evidence="2">Uncharacterized protein</fullName>
    </submittedName>
</protein>
<proteinExistence type="predicted"/>
<comment type="caution">
    <text evidence="2">The sequence shown here is derived from an EMBL/GenBank/DDBJ whole genome shotgun (WGS) entry which is preliminary data.</text>
</comment>
<feature type="non-terminal residue" evidence="2">
    <location>
        <position position="155"/>
    </location>
</feature>
<keyword evidence="3" id="KW-1185">Reference proteome</keyword>
<name>A0A843WJX9_COLES</name>
<evidence type="ECO:0000313" key="3">
    <source>
        <dbReference type="Proteomes" id="UP000652761"/>
    </source>
</evidence>
<reference evidence="2" key="1">
    <citation type="submission" date="2017-07" db="EMBL/GenBank/DDBJ databases">
        <title>Taro Niue Genome Assembly and Annotation.</title>
        <authorList>
            <person name="Atibalentja N."/>
            <person name="Keating K."/>
            <person name="Fields C.J."/>
        </authorList>
    </citation>
    <scope>NUCLEOTIDE SEQUENCE</scope>
    <source>
        <strain evidence="2">Niue_2</strain>
        <tissue evidence="2">Leaf</tissue>
    </source>
</reference>
<sequence length="155" mass="16954">EAHQRGTGLRDEVPEVEGVKFGGESSDAEEGEKDGEVVRVAAIGSAHGTGRGGKEGVGIIVGREGRRRGRDQWGWGIFRCAARRRRIFASHRRCLSTACCLQASSLFCRHLVHRPLLSPSFLPRPPSSSSVQSKKGDRDPSVNPHPMRGFVVPRF</sequence>
<feature type="non-terminal residue" evidence="2">
    <location>
        <position position="1"/>
    </location>
</feature>
<organism evidence="2 3">
    <name type="scientific">Colocasia esculenta</name>
    <name type="common">Wild taro</name>
    <name type="synonym">Arum esculentum</name>
    <dbReference type="NCBI Taxonomy" id="4460"/>
    <lineage>
        <taxon>Eukaryota</taxon>
        <taxon>Viridiplantae</taxon>
        <taxon>Streptophyta</taxon>
        <taxon>Embryophyta</taxon>
        <taxon>Tracheophyta</taxon>
        <taxon>Spermatophyta</taxon>
        <taxon>Magnoliopsida</taxon>
        <taxon>Liliopsida</taxon>
        <taxon>Araceae</taxon>
        <taxon>Aroideae</taxon>
        <taxon>Colocasieae</taxon>
        <taxon>Colocasia</taxon>
    </lineage>
</organism>
<evidence type="ECO:0000313" key="2">
    <source>
        <dbReference type="EMBL" id="MQM04354.1"/>
    </source>
</evidence>
<feature type="compositionally biased region" description="Basic and acidic residues" evidence="1">
    <location>
        <begin position="1"/>
        <end position="13"/>
    </location>
</feature>
<feature type="region of interest" description="Disordered" evidence="1">
    <location>
        <begin position="122"/>
        <end position="155"/>
    </location>
</feature>
<gene>
    <name evidence="2" type="ORF">Taro_037151</name>
</gene>